<gene>
    <name evidence="1" type="ORF">N4G40_02130</name>
</gene>
<accession>A0ABU5LAY9</accession>
<dbReference type="SUPFAM" id="SSF160272">
    <property type="entry name" value="Shew3726-like"/>
    <property type="match status" value="1"/>
</dbReference>
<dbReference type="EMBL" id="JAOBTT010000001">
    <property type="protein sequence ID" value="MDZ7277085.1"/>
    <property type="molecule type" value="Genomic_DNA"/>
</dbReference>
<comment type="caution">
    <text evidence="1">The sequence shown here is derived from an EMBL/GenBank/DDBJ whole genome shotgun (WGS) entry which is preliminary data.</text>
</comment>
<evidence type="ECO:0000313" key="1">
    <source>
        <dbReference type="EMBL" id="MDZ7277085.1"/>
    </source>
</evidence>
<protein>
    <submittedName>
        <fullName evidence="1">DUF1488 domain-containing protein</fullName>
    </submittedName>
</protein>
<reference evidence="2" key="1">
    <citation type="submission" date="2023-07" db="EMBL/GenBank/DDBJ databases">
        <title>Structural and functional analysis of rice phyllospheric bacteria for their antimicrobial properties and defense elicitation against blast disease.</title>
        <authorList>
            <person name="Sahu K.P."/>
            <person name="Asharani P."/>
            <person name="Kumar M."/>
            <person name="Reddy B."/>
            <person name="Kumar A."/>
        </authorList>
    </citation>
    <scope>NUCLEOTIDE SEQUENCE [LARGE SCALE GENOMIC DNA]</scope>
    <source>
        <strain evidence="2">OsEp_Plm_30P10</strain>
    </source>
</reference>
<dbReference type="Gene3D" id="3.30.160.140">
    <property type="entry name" value="Shew3726-like"/>
    <property type="match status" value="1"/>
</dbReference>
<organism evidence="1 2">
    <name type="scientific">Pantoea eucrina</name>
    <dbReference type="NCBI Taxonomy" id="472693"/>
    <lineage>
        <taxon>Bacteria</taxon>
        <taxon>Pseudomonadati</taxon>
        <taxon>Pseudomonadota</taxon>
        <taxon>Gammaproteobacteria</taxon>
        <taxon>Enterobacterales</taxon>
        <taxon>Erwiniaceae</taxon>
        <taxon>Pantoea</taxon>
    </lineage>
</organism>
<sequence length="82" mass="9561">MNQSIHFPERESWDEEQRAVIFPVLVRGAQFTCAVTAAHLCAQFGEGEAMALFNAHRWDLEEGIERLIRRDEIDDQGWIWLC</sequence>
<dbReference type="Pfam" id="PF07369">
    <property type="entry name" value="DUF1488"/>
    <property type="match status" value="1"/>
</dbReference>
<dbReference type="RefSeq" id="WP_322541238.1">
    <property type="nucleotide sequence ID" value="NZ_JAOBTT010000001.1"/>
</dbReference>
<dbReference type="InterPro" id="IPR036692">
    <property type="entry name" value="Shew3726-like_sf"/>
</dbReference>
<dbReference type="InterPro" id="IPR009962">
    <property type="entry name" value="DUF1488"/>
</dbReference>
<evidence type="ECO:0000313" key="2">
    <source>
        <dbReference type="Proteomes" id="UP001288620"/>
    </source>
</evidence>
<proteinExistence type="predicted"/>
<keyword evidence="2" id="KW-1185">Reference proteome</keyword>
<name>A0ABU5LAY9_9GAMM</name>
<dbReference type="Proteomes" id="UP001288620">
    <property type="component" value="Unassembled WGS sequence"/>
</dbReference>